<dbReference type="InterPro" id="IPR015955">
    <property type="entry name" value="Lactate_DH/Glyco_Ohase_4_C"/>
</dbReference>
<dbReference type="GO" id="GO:0016616">
    <property type="term" value="F:oxidoreductase activity, acting on the CH-OH group of donors, NAD or NADP as acceptor"/>
    <property type="evidence" value="ECO:0007669"/>
    <property type="project" value="InterPro"/>
</dbReference>
<name>X1ATW0_9ZZZZ</name>
<feature type="non-terminal residue" evidence="1">
    <location>
        <position position="157"/>
    </location>
</feature>
<reference evidence="1" key="1">
    <citation type="journal article" date="2014" name="Front. Microbiol.">
        <title>High frequency of phylogenetically diverse reductive dehalogenase-homologous genes in deep subseafloor sedimentary metagenomes.</title>
        <authorList>
            <person name="Kawai M."/>
            <person name="Futagami T."/>
            <person name="Toyoda A."/>
            <person name="Takaki Y."/>
            <person name="Nishi S."/>
            <person name="Hori S."/>
            <person name="Arai W."/>
            <person name="Tsubouchi T."/>
            <person name="Morono Y."/>
            <person name="Uchiyama I."/>
            <person name="Ito T."/>
            <person name="Fujiyama A."/>
            <person name="Inagaki F."/>
            <person name="Takami H."/>
        </authorList>
    </citation>
    <scope>NUCLEOTIDE SEQUENCE</scope>
    <source>
        <strain evidence="1">Expedition CK06-06</strain>
    </source>
</reference>
<evidence type="ECO:0000313" key="1">
    <source>
        <dbReference type="EMBL" id="GAG86165.1"/>
    </source>
</evidence>
<dbReference type="EMBL" id="BART01015567">
    <property type="protein sequence ID" value="GAG86165.1"/>
    <property type="molecule type" value="Genomic_DNA"/>
</dbReference>
<proteinExistence type="predicted"/>
<dbReference type="SUPFAM" id="SSF56327">
    <property type="entry name" value="LDH C-terminal domain-like"/>
    <property type="match status" value="1"/>
</dbReference>
<comment type="caution">
    <text evidence="1">The sequence shown here is derived from an EMBL/GenBank/DDBJ whole genome shotgun (WGS) entry which is preliminary data.</text>
</comment>
<protein>
    <submittedName>
        <fullName evidence="1">Uncharacterized protein</fullName>
    </submittedName>
</protein>
<organism evidence="1">
    <name type="scientific">marine sediment metagenome</name>
    <dbReference type="NCBI Taxonomy" id="412755"/>
    <lineage>
        <taxon>unclassified sequences</taxon>
        <taxon>metagenomes</taxon>
        <taxon>ecological metagenomes</taxon>
    </lineage>
</organism>
<accession>X1ATW0</accession>
<dbReference type="AlphaFoldDB" id="X1ATW0"/>
<gene>
    <name evidence="1" type="ORF">S01H4_30197</name>
</gene>
<sequence>MHLLLVYKLMQAIKQAGVSSLVINSSFPDNVNAVLGKVDLAPNVGIGNIDLIAAPWRKVVSEILDVPMRSVRVYIFGHHYSSYNLGRTGTGLDAPYYIKIMVEDKDVTKNFDIKELAKEIPKRAKRVSGSQINWVVASSAVKIILGILNNTNELSHA</sequence>